<evidence type="ECO:0000256" key="1">
    <source>
        <dbReference type="ARBA" id="ARBA00006739"/>
    </source>
</evidence>
<evidence type="ECO:0000313" key="5">
    <source>
        <dbReference type="EMBL" id="ADQ79436.1"/>
    </source>
</evidence>
<dbReference type="STRING" id="694427.Palpr_1289"/>
<dbReference type="RefSeq" id="WP_013444805.1">
    <property type="nucleotide sequence ID" value="NC_014734.1"/>
</dbReference>
<keyword evidence="3 5" id="KW-0808">Transferase</keyword>
<dbReference type="Pfam" id="PF00535">
    <property type="entry name" value="Glycos_transf_2"/>
    <property type="match status" value="1"/>
</dbReference>
<dbReference type="PANTHER" id="PTHR43179:SF12">
    <property type="entry name" value="GALACTOFURANOSYLTRANSFERASE GLFT2"/>
    <property type="match status" value="1"/>
</dbReference>
<dbReference type="SUPFAM" id="SSF53448">
    <property type="entry name" value="Nucleotide-diphospho-sugar transferases"/>
    <property type="match status" value="1"/>
</dbReference>
<dbReference type="InterPro" id="IPR029044">
    <property type="entry name" value="Nucleotide-diphossugar_trans"/>
</dbReference>
<dbReference type="AlphaFoldDB" id="E4T3Z2"/>
<dbReference type="EMBL" id="CP002345">
    <property type="protein sequence ID" value="ADQ79436.1"/>
    <property type="molecule type" value="Genomic_DNA"/>
</dbReference>
<evidence type="ECO:0000256" key="3">
    <source>
        <dbReference type="ARBA" id="ARBA00022679"/>
    </source>
</evidence>
<proteinExistence type="inferred from homology"/>
<dbReference type="InterPro" id="IPR006446">
    <property type="entry name" value="RhaTrfase"/>
</dbReference>
<name>E4T3Z2_PALPW</name>
<keyword evidence="6" id="KW-1185">Reference proteome</keyword>
<dbReference type="Proteomes" id="UP000008718">
    <property type="component" value="Chromosome"/>
</dbReference>
<dbReference type="HOGENOM" id="CLU_023845_9_1_10"/>
<comment type="similarity">
    <text evidence="1">Belongs to the glycosyltransferase 2 family.</text>
</comment>
<keyword evidence="2" id="KW-0328">Glycosyltransferase</keyword>
<dbReference type="Gene3D" id="3.90.550.10">
    <property type="entry name" value="Spore Coat Polysaccharide Biosynthesis Protein SpsA, Chain A"/>
    <property type="match status" value="1"/>
</dbReference>
<gene>
    <name evidence="5" type="ordered locus">Palpr_1289</name>
</gene>
<dbReference type="GO" id="GO:0016757">
    <property type="term" value="F:glycosyltransferase activity"/>
    <property type="evidence" value="ECO:0007669"/>
    <property type="project" value="UniProtKB-KW"/>
</dbReference>
<dbReference type="KEGG" id="ppn:Palpr_1289"/>
<reference key="1">
    <citation type="submission" date="2010-11" db="EMBL/GenBank/DDBJ databases">
        <title>The complete genome of Paludibacter propionicigenes DSM 17365.</title>
        <authorList>
            <consortium name="US DOE Joint Genome Institute (JGI-PGF)"/>
            <person name="Lucas S."/>
            <person name="Copeland A."/>
            <person name="Lapidus A."/>
            <person name="Bruce D."/>
            <person name="Goodwin L."/>
            <person name="Pitluck S."/>
            <person name="Kyrpides N."/>
            <person name="Mavromatis K."/>
            <person name="Ivanova N."/>
            <person name="Munk A.C."/>
            <person name="Brettin T."/>
            <person name="Detter J.C."/>
            <person name="Han C."/>
            <person name="Tapia R."/>
            <person name="Land M."/>
            <person name="Hauser L."/>
            <person name="Markowitz V."/>
            <person name="Cheng J.-F."/>
            <person name="Hugenholtz P."/>
            <person name="Woyke T."/>
            <person name="Wu D."/>
            <person name="Gronow S."/>
            <person name="Wellnitz S."/>
            <person name="Brambilla E."/>
            <person name="Klenk H.-P."/>
            <person name="Eisen J.A."/>
        </authorList>
    </citation>
    <scope>NUCLEOTIDE SEQUENCE</scope>
    <source>
        <strain>WB4</strain>
    </source>
</reference>
<protein>
    <submittedName>
        <fullName evidence="5">Rhamnosyltransferase</fullName>
    </submittedName>
</protein>
<organism evidence="5 6">
    <name type="scientific">Paludibacter propionicigenes (strain DSM 17365 / JCM 13257 / WB4)</name>
    <dbReference type="NCBI Taxonomy" id="694427"/>
    <lineage>
        <taxon>Bacteria</taxon>
        <taxon>Pseudomonadati</taxon>
        <taxon>Bacteroidota</taxon>
        <taxon>Bacteroidia</taxon>
        <taxon>Bacteroidales</taxon>
        <taxon>Paludibacteraceae</taxon>
        <taxon>Paludibacter</taxon>
    </lineage>
</organism>
<evidence type="ECO:0000259" key="4">
    <source>
        <dbReference type="Pfam" id="PF00535"/>
    </source>
</evidence>
<dbReference type="CDD" id="cd02526">
    <property type="entry name" value="GT2_RfbF_like"/>
    <property type="match status" value="1"/>
</dbReference>
<dbReference type="CAZy" id="GT2">
    <property type="family name" value="Glycosyltransferase Family 2"/>
</dbReference>
<evidence type="ECO:0000313" key="6">
    <source>
        <dbReference type="Proteomes" id="UP000008718"/>
    </source>
</evidence>
<dbReference type="PANTHER" id="PTHR43179">
    <property type="entry name" value="RHAMNOSYLTRANSFERASE WBBL"/>
    <property type="match status" value="1"/>
</dbReference>
<feature type="domain" description="Glycosyltransferase 2-like" evidence="4">
    <location>
        <begin position="8"/>
        <end position="175"/>
    </location>
</feature>
<reference evidence="5 6" key="2">
    <citation type="journal article" date="2011" name="Stand. Genomic Sci.">
        <title>Complete genome sequence of Paludibacter propionicigenes type strain (WB4).</title>
        <authorList>
            <person name="Gronow S."/>
            <person name="Munk C."/>
            <person name="Lapidus A."/>
            <person name="Nolan M."/>
            <person name="Lucas S."/>
            <person name="Hammon N."/>
            <person name="Deshpande S."/>
            <person name="Cheng J.F."/>
            <person name="Tapia R."/>
            <person name="Han C."/>
            <person name="Goodwin L."/>
            <person name="Pitluck S."/>
            <person name="Liolios K."/>
            <person name="Ivanova N."/>
            <person name="Mavromatis K."/>
            <person name="Mikhailova N."/>
            <person name="Pati A."/>
            <person name="Chen A."/>
            <person name="Palaniappan K."/>
            <person name="Land M."/>
            <person name="Hauser L."/>
            <person name="Chang Y.J."/>
            <person name="Jeffries C.D."/>
            <person name="Brambilla E."/>
            <person name="Rohde M."/>
            <person name="Goker M."/>
            <person name="Detter J.C."/>
            <person name="Woyke T."/>
            <person name="Bristow J."/>
            <person name="Eisen J.A."/>
            <person name="Markowitz V."/>
            <person name="Hugenholtz P."/>
            <person name="Kyrpides N.C."/>
            <person name="Klenk H.P."/>
        </authorList>
    </citation>
    <scope>NUCLEOTIDE SEQUENCE [LARGE SCALE GENOMIC DNA]</scope>
    <source>
        <strain evidence="6">DSM 17365 / JCM 13257 / WB4</strain>
    </source>
</reference>
<dbReference type="OrthoDB" id="9771846at2"/>
<accession>E4T3Z2</accession>
<dbReference type="NCBIfam" id="TIGR01556">
    <property type="entry name" value="rhamnosyltran"/>
    <property type="match status" value="1"/>
</dbReference>
<dbReference type="InterPro" id="IPR001173">
    <property type="entry name" value="Glyco_trans_2-like"/>
</dbReference>
<sequence length="305" mass="34798">MPHKIAAIVVTYNPDIEVLQRQLVVLVRQVQLIVYVDNGSLNSANILECVSDIDRSSETHVVLIENEENKGLGFAQNRGIEAALAAGASQILLLDDDSEIEDGFVNNLLAAKDELLKRGLRVGAIGPTYYNRKTGEQYPITKYIGPFIDRRLPKNESVEATFLIASGCLIESEVIAEVGFMNEDFFIDYIDVEWSFRAISKGYKLYATPMARMNHIIGEDRVGVLGRKISLHSPLRKYYLFRNSVFMVRCPYIAFGYKVREVVFNGLRLIVFLILSDEKMKYFRYSVMGYWDGLRNKRGRCTYNY</sequence>
<evidence type="ECO:0000256" key="2">
    <source>
        <dbReference type="ARBA" id="ARBA00022676"/>
    </source>
</evidence>
<dbReference type="eggNOG" id="COG1216">
    <property type="taxonomic scope" value="Bacteria"/>
</dbReference>